<keyword evidence="4" id="KW-0326">Glycosidase</keyword>
<gene>
    <name evidence="6" type="ORF">IV501_01405</name>
</gene>
<name>A0A934W0X0_9MICO</name>
<evidence type="ECO:0000256" key="3">
    <source>
        <dbReference type="ARBA" id="ARBA00022801"/>
    </source>
</evidence>
<dbReference type="SUPFAM" id="SSF51445">
    <property type="entry name" value="(Trans)glycosidases"/>
    <property type="match status" value="1"/>
</dbReference>
<proteinExistence type="predicted"/>
<dbReference type="Pfam" id="PF16875">
    <property type="entry name" value="Glyco_hydro_36N"/>
    <property type="match status" value="1"/>
</dbReference>
<dbReference type="PANTHER" id="PTHR43053:SF3">
    <property type="entry name" value="ALPHA-GALACTOSIDASE C-RELATED"/>
    <property type="match status" value="1"/>
</dbReference>
<dbReference type="InterPro" id="IPR013785">
    <property type="entry name" value="Aldolase_TIM"/>
</dbReference>
<dbReference type="InterPro" id="IPR050985">
    <property type="entry name" value="Alpha-glycosidase_related"/>
</dbReference>
<evidence type="ECO:0000259" key="5">
    <source>
        <dbReference type="Pfam" id="PF16875"/>
    </source>
</evidence>
<evidence type="ECO:0000313" key="6">
    <source>
        <dbReference type="EMBL" id="MBK4346278.1"/>
    </source>
</evidence>
<dbReference type="InterPro" id="IPR038417">
    <property type="entry name" value="Alpga-gal_N_sf"/>
</dbReference>
<dbReference type="GO" id="GO:0016052">
    <property type="term" value="P:carbohydrate catabolic process"/>
    <property type="evidence" value="ECO:0007669"/>
    <property type="project" value="InterPro"/>
</dbReference>
<dbReference type="Pfam" id="PF02065">
    <property type="entry name" value="Melibiase"/>
    <property type="match status" value="1"/>
</dbReference>
<dbReference type="CDD" id="cd14791">
    <property type="entry name" value="GH36"/>
    <property type="match status" value="1"/>
</dbReference>
<dbReference type="Gene3D" id="3.20.20.70">
    <property type="entry name" value="Aldolase class I"/>
    <property type="match status" value="1"/>
</dbReference>
<keyword evidence="3" id="KW-0378">Hydrolase</keyword>
<dbReference type="EMBL" id="JAEPES010000001">
    <property type="protein sequence ID" value="MBK4346278.1"/>
    <property type="molecule type" value="Genomic_DNA"/>
</dbReference>
<comment type="caution">
    <text evidence="6">The sequence shown here is derived from an EMBL/GenBank/DDBJ whole genome shotgun (WGS) entry which is preliminary data.</text>
</comment>
<dbReference type="AlphaFoldDB" id="A0A934W0X0"/>
<keyword evidence="7" id="KW-1185">Reference proteome</keyword>
<evidence type="ECO:0000313" key="7">
    <source>
        <dbReference type="Proteomes" id="UP000636458"/>
    </source>
</evidence>
<protein>
    <recommendedName>
        <fullName evidence="2">alpha-galactosidase</fullName>
        <ecNumber evidence="2">3.2.1.22</ecNumber>
    </recommendedName>
</protein>
<dbReference type="Gene3D" id="2.70.98.60">
    <property type="entry name" value="alpha-galactosidase from lactobacil brevis"/>
    <property type="match status" value="1"/>
</dbReference>
<feature type="domain" description="Glycosyl hydrolase family 36 N-terminal" evidence="5">
    <location>
        <begin position="26"/>
        <end position="269"/>
    </location>
</feature>
<reference evidence="6" key="1">
    <citation type="submission" date="2021-01" db="EMBL/GenBank/DDBJ databases">
        <title>Lacisediminihabitans sp. nov. strain G11-30, isolated from Antarctic Soil.</title>
        <authorList>
            <person name="Li J."/>
        </authorList>
    </citation>
    <scope>NUCLEOTIDE SEQUENCE</scope>
    <source>
        <strain evidence="6">G11-30</strain>
    </source>
</reference>
<dbReference type="PROSITE" id="PS00512">
    <property type="entry name" value="ALPHA_GALACTOSIDASE"/>
    <property type="match status" value="1"/>
</dbReference>
<sequence>MHPERDNVIHLRAGGVSVVFDARRALPRVLHWGADLGDLSTEELDAFALIAGPSQLHNSPDEPRAFTVWPTQFDGWSGTPAITGHRAGVATTPRVALDRVERDLEPDGGTGITFWLTDRVSLLEIRLTYRLTTQGLVEVQSTVRSTAEAESAVYDLGSVLTLMPVPTRAGEIVDFTGKWCRERSPQRGPLRDGSYTRNVRRGKPGADTPYLLMVGTPDFGFRHGEIWATHVAWSGDQTWLAERLPEGAGGSSSVLGGGEALVPGEIRLAAGESYTSPVTVFGWSDSGMDGLADRMHARLRARPQHPKSPRPLVLNTWEAVYFDHDIDLLSELTDLAAEVGIERVVLDDGWFGGRRNDAAGLGDWTVSADAWPNGLHALVDRVRAHGMSFGLWFEPEMVNLDSDLARLHPEWILAPSAGVGPSARHQYVLDIARPDSFAYLLEHIDSLVTEYAIDFIKWDHNRDLLEAVMREPSGDIPGVHRQTAALYALIDELRVRHPALEIESCSAGGGRIDLGILDRTDRVWASDCNDPIERQAIQQWTGLLLPPELVGSHVGAARSHTTARVADAPYRFITALFASAGVEWDLTATTSEELASVKVWAALYKEFRGLIHSGRSVHADLLDDAVQLHGSVAQDGSHALFAWVRLATSGAGQAGLTQIPGLDPSRNYAVRVRTDLGEPSLHQGLGPGWFEAARAGSLTVSGHVLSTVGLTMPTLNPSQALLLEFTAV</sequence>
<dbReference type="PRINTS" id="PR00743">
    <property type="entry name" value="GLHYDRLASE36"/>
</dbReference>
<dbReference type="InterPro" id="IPR031704">
    <property type="entry name" value="Glyco_hydro_36_N"/>
</dbReference>
<dbReference type="InterPro" id="IPR017853">
    <property type="entry name" value="GH"/>
</dbReference>
<dbReference type="FunFam" id="3.20.20.70:FF:000118">
    <property type="entry name" value="Alpha-galactosidase"/>
    <property type="match status" value="1"/>
</dbReference>
<dbReference type="InterPro" id="IPR002252">
    <property type="entry name" value="Glyco_hydro_36"/>
</dbReference>
<dbReference type="EC" id="3.2.1.22" evidence="2"/>
<evidence type="ECO:0000256" key="2">
    <source>
        <dbReference type="ARBA" id="ARBA00012755"/>
    </source>
</evidence>
<organism evidence="6 7">
    <name type="scientific">Lacisediminihabitans changchengi</name>
    <dbReference type="NCBI Taxonomy" id="2787634"/>
    <lineage>
        <taxon>Bacteria</taxon>
        <taxon>Bacillati</taxon>
        <taxon>Actinomycetota</taxon>
        <taxon>Actinomycetes</taxon>
        <taxon>Micrococcales</taxon>
        <taxon>Microbacteriaceae</taxon>
        <taxon>Lacisediminihabitans</taxon>
    </lineage>
</organism>
<evidence type="ECO:0000256" key="1">
    <source>
        <dbReference type="ARBA" id="ARBA00001255"/>
    </source>
</evidence>
<comment type="catalytic activity">
    <reaction evidence="1">
        <text>Hydrolysis of terminal, non-reducing alpha-D-galactose residues in alpha-D-galactosides, including galactose oligosaccharides, galactomannans and galactolipids.</text>
        <dbReference type="EC" id="3.2.1.22"/>
    </reaction>
</comment>
<dbReference type="Proteomes" id="UP000636458">
    <property type="component" value="Unassembled WGS sequence"/>
</dbReference>
<accession>A0A934W0X0</accession>
<dbReference type="GO" id="GO:0004557">
    <property type="term" value="F:alpha-galactosidase activity"/>
    <property type="evidence" value="ECO:0007669"/>
    <property type="project" value="UniProtKB-EC"/>
</dbReference>
<dbReference type="PANTHER" id="PTHR43053">
    <property type="entry name" value="GLYCOSIDASE FAMILY 31"/>
    <property type="match status" value="1"/>
</dbReference>
<dbReference type="InterPro" id="IPR000111">
    <property type="entry name" value="Glyco_hydro_27/36_CS"/>
</dbReference>
<evidence type="ECO:0000256" key="4">
    <source>
        <dbReference type="ARBA" id="ARBA00023295"/>
    </source>
</evidence>